<dbReference type="PATRIC" id="fig|991778.3.peg.2066"/>
<evidence type="ECO:0000313" key="1">
    <source>
        <dbReference type="EMBL" id="EGF28123.1"/>
    </source>
</evidence>
<name>F2AQH9_RHOBT</name>
<proteinExistence type="predicted"/>
<dbReference type="AlphaFoldDB" id="F2AQH9"/>
<organism evidence="1 2">
    <name type="scientific">Rhodopirellula baltica WH47</name>
    <dbReference type="NCBI Taxonomy" id="991778"/>
    <lineage>
        <taxon>Bacteria</taxon>
        <taxon>Pseudomonadati</taxon>
        <taxon>Planctomycetota</taxon>
        <taxon>Planctomycetia</taxon>
        <taxon>Pirellulales</taxon>
        <taxon>Pirellulaceae</taxon>
        <taxon>Rhodopirellula</taxon>
    </lineage>
</organism>
<accession>F2AQH9</accession>
<comment type="caution">
    <text evidence="1">The sequence shown here is derived from an EMBL/GenBank/DDBJ whole genome shotgun (WGS) entry which is preliminary data.</text>
</comment>
<evidence type="ECO:0000313" key="2">
    <source>
        <dbReference type="Proteomes" id="UP000006222"/>
    </source>
</evidence>
<dbReference type="EMBL" id="AFAR01000113">
    <property type="protein sequence ID" value="EGF28123.1"/>
    <property type="molecule type" value="Genomic_DNA"/>
</dbReference>
<reference evidence="1 2" key="1">
    <citation type="journal article" date="2013" name="Mar. Genomics">
        <title>Expression of sulfatases in Rhodopirellula baltica and the diversity of sulfatases in the genus Rhodopirellula.</title>
        <authorList>
            <person name="Wegner C.E."/>
            <person name="Richter-Heitmann T."/>
            <person name="Klindworth A."/>
            <person name="Klockow C."/>
            <person name="Richter M."/>
            <person name="Achstetter T."/>
            <person name="Glockner F.O."/>
            <person name="Harder J."/>
        </authorList>
    </citation>
    <scope>NUCLEOTIDE SEQUENCE [LARGE SCALE GENOMIC DNA]</scope>
    <source>
        <strain evidence="1 2">WH47</strain>
    </source>
</reference>
<gene>
    <name evidence="1" type="ORF">RBWH47_00932</name>
</gene>
<sequence length="37" mass="4048">METDLSDTIAVVRYAISVSPMPVFILTDSSHAHTKTL</sequence>
<dbReference type="Proteomes" id="UP000006222">
    <property type="component" value="Unassembled WGS sequence"/>
</dbReference>
<protein>
    <submittedName>
        <fullName evidence="1">Uncharacterized protein</fullName>
    </submittedName>
</protein>